<proteinExistence type="predicted"/>
<reference evidence="1 4" key="2">
    <citation type="journal article" date="2019" name="Nat. Med.">
        <title>A library of human gut bacterial isolates paired with longitudinal multiomics data enables mechanistic microbiome research.</title>
        <authorList>
            <person name="Poyet M."/>
            <person name="Groussin M."/>
            <person name="Gibbons S.M."/>
            <person name="Avila-Pacheco J."/>
            <person name="Jiang X."/>
            <person name="Kearney S.M."/>
            <person name="Perrotta A.R."/>
            <person name="Berdy B."/>
            <person name="Zhao S."/>
            <person name="Lieberman T.D."/>
            <person name="Swanson P.K."/>
            <person name="Smith M."/>
            <person name="Roesemann S."/>
            <person name="Alexander J.E."/>
            <person name="Rich S.A."/>
            <person name="Livny J."/>
            <person name="Vlamakis H."/>
            <person name="Clish C."/>
            <person name="Bullock K."/>
            <person name="Deik A."/>
            <person name="Scott J."/>
            <person name="Pierce K.A."/>
            <person name="Xavier R.J."/>
            <person name="Alm E.J."/>
        </authorList>
    </citation>
    <scope>NUCLEOTIDE SEQUENCE [LARGE SCALE GENOMIC DNA]</scope>
    <source>
        <strain evidence="1 4">BIOML-A11</strain>
    </source>
</reference>
<dbReference type="Proteomes" id="UP000285209">
    <property type="component" value="Unassembled WGS sequence"/>
</dbReference>
<evidence type="ECO:0000313" key="2">
    <source>
        <dbReference type="EMBL" id="RGZ12051.1"/>
    </source>
</evidence>
<dbReference type="Proteomes" id="UP000479563">
    <property type="component" value="Unassembled WGS sequence"/>
</dbReference>
<protein>
    <recommendedName>
        <fullName evidence="5">Transposase</fullName>
    </recommendedName>
</protein>
<sequence length="59" mass="7197">MNNDKQQILIDCVNGFKEISRHERYGAMCIRFLSQQWRYWVRKLGKKRINFLSKSMFLA</sequence>
<accession>A0A413LZ93</accession>
<gene>
    <name evidence="2" type="ORF">DXA03_16320</name>
    <name evidence="1" type="ORF">GKE07_13995</name>
</gene>
<name>A0A413LZ93_9FIRM</name>
<evidence type="ECO:0000313" key="4">
    <source>
        <dbReference type="Proteomes" id="UP000479563"/>
    </source>
</evidence>
<organism evidence="2 3">
    <name type="scientific">Agathobacter rectalis</name>
    <dbReference type="NCBI Taxonomy" id="39491"/>
    <lineage>
        <taxon>Bacteria</taxon>
        <taxon>Bacillati</taxon>
        <taxon>Bacillota</taxon>
        <taxon>Clostridia</taxon>
        <taxon>Lachnospirales</taxon>
        <taxon>Lachnospiraceae</taxon>
        <taxon>Agathobacter</taxon>
    </lineage>
</organism>
<reference evidence="2 3" key="1">
    <citation type="submission" date="2018-08" db="EMBL/GenBank/DDBJ databases">
        <title>A genome reference for cultivated species of the human gut microbiota.</title>
        <authorList>
            <person name="Zou Y."/>
            <person name="Xue W."/>
            <person name="Luo G."/>
        </authorList>
    </citation>
    <scope>NUCLEOTIDE SEQUENCE [LARGE SCALE GENOMIC DNA]</scope>
    <source>
        <strain evidence="2 3">AM54-25XD</strain>
    </source>
</reference>
<evidence type="ECO:0008006" key="5">
    <source>
        <dbReference type="Google" id="ProtNLM"/>
    </source>
</evidence>
<dbReference type="AlphaFoldDB" id="A0A413LZ93"/>
<dbReference type="RefSeq" id="WP_119214279.1">
    <property type="nucleotide sequence ID" value="NZ_WKQP01000029.1"/>
</dbReference>
<evidence type="ECO:0000313" key="3">
    <source>
        <dbReference type="Proteomes" id="UP000285209"/>
    </source>
</evidence>
<dbReference type="EMBL" id="QSDV01000089">
    <property type="protein sequence ID" value="RGZ12051.1"/>
    <property type="molecule type" value="Genomic_DNA"/>
</dbReference>
<comment type="caution">
    <text evidence="2">The sequence shown here is derived from an EMBL/GenBank/DDBJ whole genome shotgun (WGS) entry which is preliminary data.</text>
</comment>
<dbReference type="EMBL" id="WKQP01000029">
    <property type="protein sequence ID" value="MSC61284.1"/>
    <property type="molecule type" value="Genomic_DNA"/>
</dbReference>
<evidence type="ECO:0000313" key="1">
    <source>
        <dbReference type="EMBL" id="MSC61284.1"/>
    </source>
</evidence>